<dbReference type="EMBL" id="QGDJ01000007">
    <property type="protein sequence ID" value="PWJ16919.1"/>
    <property type="molecule type" value="Genomic_DNA"/>
</dbReference>
<sequence length="41" mass="4420">MRNFFKLAAVLGVTVTLAACGAPEEEEPVIIVEPEPVSTKY</sequence>
<evidence type="ECO:0000313" key="2">
    <source>
        <dbReference type="EMBL" id="PWJ16919.1"/>
    </source>
</evidence>
<feature type="chain" id="PRO_5036058955" description="Lipoprotein" evidence="1">
    <location>
        <begin position="22"/>
        <end position="41"/>
    </location>
</feature>
<accession>A0A2Y9AZQ9</accession>
<keyword evidence="4" id="KW-1185">Reference proteome</keyword>
<reference evidence="3 5" key="1">
    <citation type="submission" date="2016-10" db="EMBL/GenBank/DDBJ databases">
        <authorList>
            <person name="Cai Z."/>
        </authorList>
    </citation>
    <scope>NUCLEOTIDE SEQUENCE [LARGE SCALE GENOMIC DNA]</scope>
    <source>
        <strain evidence="3 5">DSM 25227</strain>
    </source>
</reference>
<organism evidence="3 5">
    <name type="scientific">Jannaschia seohaensis</name>
    <dbReference type="NCBI Taxonomy" id="475081"/>
    <lineage>
        <taxon>Bacteria</taxon>
        <taxon>Pseudomonadati</taxon>
        <taxon>Pseudomonadota</taxon>
        <taxon>Alphaproteobacteria</taxon>
        <taxon>Rhodobacterales</taxon>
        <taxon>Roseobacteraceae</taxon>
        <taxon>Jannaschia</taxon>
    </lineage>
</organism>
<dbReference type="AlphaFoldDB" id="A0A2Y9AZQ9"/>
<evidence type="ECO:0008006" key="6">
    <source>
        <dbReference type="Google" id="ProtNLM"/>
    </source>
</evidence>
<dbReference type="RefSeq" id="WP_281271247.1">
    <property type="nucleotide sequence ID" value="NZ_QGDJ01000007.1"/>
</dbReference>
<evidence type="ECO:0000313" key="5">
    <source>
        <dbReference type="Proteomes" id="UP000251571"/>
    </source>
</evidence>
<proteinExistence type="predicted"/>
<name>A0A2Y9AZQ9_9RHOB</name>
<evidence type="ECO:0000256" key="1">
    <source>
        <dbReference type="SAM" id="SignalP"/>
    </source>
</evidence>
<feature type="signal peptide" evidence="1">
    <location>
        <begin position="1"/>
        <end position="21"/>
    </location>
</feature>
<dbReference type="Proteomes" id="UP000251571">
    <property type="component" value="Unassembled WGS sequence"/>
</dbReference>
<gene>
    <name evidence="2" type="ORF">BCF38_10731</name>
    <name evidence="3" type="ORF">SAMN05421539_10731</name>
</gene>
<dbReference type="Proteomes" id="UP000245839">
    <property type="component" value="Unassembled WGS sequence"/>
</dbReference>
<keyword evidence="1" id="KW-0732">Signal</keyword>
<dbReference type="PROSITE" id="PS51257">
    <property type="entry name" value="PROKAR_LIPOPROTEIN"/>
    <property type="match status" value="1"/>
</dbReference>
<dbReference type="EMBL" id="UETC01000007">
    <property type="protein sequence ID" value="SSA48127.1"/>
    <property type="molecule type" value="Genomic_DNA"/>
</dbReference>
<reference evidence="2 4" key="2">
    <citation type="submission" date="2018-03" db="EMBL/GenBank/DDBJ databases">
        <title>Genomic Encyclopedia of Archaeal and Bacterial Type Strains, Phase II (KMG-II): from individual species to whole genera.</title>
        <authorList>
            <person name="Goeker M."/>
        </authorList>
    </citation>
    <scope>NUCLEOTIDE SEQUENCE [LARGE SCALE GENOMIC DNA]</scope>
    <source>
        <strain evidence="2 4">DSM 25227</strain>
    </source>
</reference>
<protein>
    <recommendedName>
        <fullName evidence="6">Lipoprotein</fullName>
    </recommendedName>
</protein>
<evidence type="ECO:0000313" key="3">
    <source>
        <dbReference type="EMBL" id="SSA48127.1"/>
    </source>
</evidence>
<evidence type="ECO:0000313" key="4">
    <source>
        <dbReference type="Proteomes" id="UP000245839"/>
    </source>
</evidence>